<protein>
    <submittedName>
        <fullName evidence="2">Twin-arginine translocation signal domain-containing protein</fullName>
    </submittedName>
</protein>
<evidence type="ECO:0000313" key="3">
    <source>
        <dbReference type="Proteomes" id="UP001424532"/>
    </source>
</evidence>
<dbReference type="InterPro" id="IPR019546">
    <property type="entry name" value="TAT_signal_bac_arc"/>
</dbReference>
<reference evidence="2 3" key="1">
    <citation type="submission" date="2024-05" db="EMBL/GenBank/DDBJ databases">
        <title>Sequence of Lycoming College course isolates.</title>
        <authorList>
            <person name="Reigle C.A."/>
            <person name="Newman J.D."/>
        </authorList>
    </citation>
    <scope>NUCLEOTIDE SEQUENCE [LARGE SCALE GENOMIC DNA]</scope>
    <source>
        <strain evidence="2 3">CAR-09</strain>
    </source>
</reference>
<evidence type="ECO:0000313" key="2">
    <source>
        <dbReference type="EMBL" id="MEN8642368.1"/>
    </source>
</evidence>
<evidence type="ECO:0000256" key="1">
    <source>
        <dbReference type="ARBA" id="ARBA00022729"/>
    </source>
</evidence>
<proteinExistence type="predicted"/>
<keyword evidence="3" id="KW-1185">Reference proteome</keyword>
<name>A0ABV0DNI5_9PSED</name>
<feature type="non-terminal residue" evidence="2">
    <location>
        <position position="51"/>
    </location>
</feature>
<dbReference type="EMBL" id="JBDLYL010000030">
    <property type="protein sequence ID" value="MEN8642368.1"/>
    <property type="molecule type" value="Genomic_DNA"/>
</dbReference>
<dbReference type="PROSITE" id="PS51318">
    <property type="entry name" value="TAT"/>
    <property type="match status" value="1"/>
</dbReference>
<organism evidence="2 3">
    <name type="scientific">Pseudomonas sichuanensis</name>
    <dbReference type="NCBI Taxonomy" id="2213015"/>
    <lineage>
        <taxon>Bacteria</taxon>
        <taxon>Pseudomonadati</taxon>
        <taxon>Pseudomonadota</taxon>
        <taxon>Gammaproteobacteria</taxon>
        <taxon>Pseudomonadales</taxon>
        <taxon>Pseudomonadaceae</taxon>
        <taxon>Pseudomonas</taxon>
    </lineage>
</organism>
<comment type="caution">
    <text evidence="2">The sequence shown here is derived from an EMBL/GenBank/DDBJ whole genome shotgun (WGS) entry which is preliminary data.</text>
</comment>
<keyword evidence="1" id="KW-0732">Signal</keyword>
<accession>A0ABV0DNI5</accession>
<sequence length="51" mass="5191">MSQDQNDKTRRQFLATSTVLCAAGAIWSALPFTGAAGSAQASIQGGSMTAD</sequence>
<dbReference type="NCBIfam" id="TIGR01409">
    <property type="entry name" value="TAT_signal_seq"/>
    <property type="match status" value="1"/>
</dbReference>
<gene>
    <name evidence="2" type="ORF">ABFE88_22205</name>
</gene>
<dbReference type="InterPro" id="IPR006311">
    <property type="entry name" value="TAT_signal"/>
</dbReference>
<dbReference type="RefSeq" id="WP_347151337.1">
    <property type="nucleotide sequence ID" value="NZ_JBDLYL010000030.1"/>
</dbReference>
<dbReference type="Proteomes" id="UP001424532">
    <property type="component" value="Unassembled WGS sequence"/>
</dbReference>